<dbReference type="Proteomes" id="UP000830395">
    <property type="component" value="Chromosome 19"/>
</dbReference>
<reference evidence="1" key="1">
    <citation type="submission" date="2020-02" db="EMBL/GenBank/DDBJ databases">
        <title>Genome sequencing of the panga catfish, Pangasius djambal.</title>
        <authorList>
            <person name="Wen M."/>
            <person name="Zahm M."/>
            <person name="Roques C."/>
            <person name="Cabau C."/>
            <person name="Klopp C."/>
            <person name="Donnadieu C."/>
            <person name="Jouanno E."/>
            <person name="Avarre J.-C."/>
            <person name="Campet M."/>
            <person name="Ha T."/>
            <person name="Dugue R."/>
            <person name="Lampietro C."/>
            <person name="Louis A."/>
            <person name="Herpin A."/>
            <person name="Echchiki A."/>
            <person name="Berthelot C."/>
            <person name="Parey E."/>
            <person name="Roest-Crollius H."/>
            <person name="Braasch I."/>
            <person name="Postlethwait J.H."/>
            <person name="Bobe J."/>
            <person name="Montfort J."/>
            <person name="Bouchez O."/>
            <person name="Begum T."/>
            <person name="Schartl M."/>
            <person name="Gustiano R."/>
            <person name="Guiguen Y."/>
        </authorList>
    </citation>
    <scope>NUCLEOTIDE SEQUENCE</scope>
    <source>
        <strain evidence="1">Pdj_M5554</strain>
    </source>
</reference>
<protein>
    <submittedName>
        <fullName evidence="1">Uncharacterized protein</fullName>
    </submittedName>
</protein>
<keyword evidence="2" id="KW-1185">Reference proteome</keyword>
<dbReference type="EMBL" id="CM040993">
    <property type="protein sequence ID" value="MCJ8743731.1"/>
    <property type="molecule type" value="Genomic_DNA"/>
</dbReference>
<evidence type="ECO:0000313" key="1">
    <source>
        <dbReference type="EMBL" id="MCJ8743731.1"/>
    </source>
</evidence>
<evidence type="ECO:0000313" key="2">
    <source>
        <dbReference type="Proteomes" id="UP000830395"/>
    </source>
</evidence>
<gene>
    <name evidence="1" type="ORF">PDJAM_G00097610</name>
</gene>
<accession>A0ACC5Z9C5</accession>
<proteinExistence type="predicted"/>
<organism evidence="1 2">
    <name type="scientific">Pangasius djambal</name>
    <dbReference type="NCBI Taxonomy" id="1691987"/>
    <lineage>
        <taxon>Eukaryota</taxon>
        <taxon>Metazoa</taxon>
        <taxon>Chordata</taxon>
        <taxon>Craniata</taxon>
        <taxon>Vertebrata</taxon>
        <taxon>Euteleostomi</taxon>
        <taxon>Actinopterygii</taxon>
        <taxon>Neopterygii</taxon>
        <taxon>Teleostei</taxon>
        <taxon>Ostariophysi</taxon>
        <taxon>Siluriformes</taxon>
        <taxon>Pangasiidae</taxon>
        <taxon>Pangasius</taxon>
    </lineage>
</organism>
<sequence length="70" mass="7802">MADFLGNSHKAVSRVYTEWCFALCSLDNCMNMQQQLLKSAVHEKRCCCPNETLDAALNILTCCPRSSSCP</sequence>
<comment type="caution">
    <text evidence="1">The sequence shown here is derived from an EMBL/GenBank/DDBJ whole genome shotgun (WGS) entry which is preliminary data.</text>
</comment>
<name>A0ACC5Z9C5_9TELE</name>